<evidence type="ECO:0000313" key="2">
    <source>
        <dbReference type="Proteomes" id="UP000091967"/>
    </source>
</evidence>
<keyword evidence="2" id="KW-1185">Reference proteome</keyword>
<accession>A0A1B8B2J0</accession>
<dbReference type="Proteomes" id="UP000091967">
    <property type="component" value="Unassembled WGS sequence"/>
</dbReference>
<proteinExistence type="predicted"/>
<dbReference type="EMBL" id="LYXU01000001">
    <property type="protein sequence ID" value="OBS26926.1"/>
    <property type="molecule type" value="Genomic_DNA"/>
</dbReference>
<reference evidence="1 2" key="1">
    <citation type="submission" date="2016-06" db="EMBL/GenBank/DDBJ databases">
        <title>Living apart together: crosstalk between the core and supernumerary genomes in a fungal plant pathogen.</title>
        <authorList>
            <person name="Vanheule A."/>
            <person name="Audenaert K."/>
            <person name="Warris S."/>
            <person name="Van De Geest H."/>
            <person name="Schijlen E."/>
            <person name="Hofte M."/>
            <person name="De Saeger S."/>
            <person name="Haesaert G."/>
            <person name="Waalwijk C."/>
            <person name="Van Der Lee T."/>
        </authorList>
    </citation>
    <scope>NUCLEOTIDE SEQUENCE [LARGE SCALE GENOMIC DNA]</scope>
    <source>
        <strain evidence="1 2">2516</strain>
    </source>
</reference>
<dbReference type="AlphaFoldDB" id="A0A1B8B2J0"/>
<protein>
    <submittedName>
        <fullName evidence="1">Uncharacterized protein</fullName>
    </submittedName>
</protein>
<evidence type="ECO:0000313" key="1">
    <source>
        <dbReference type="EMBL" id="OBS26926.1"/>
    </source>
</evidence>
<comment type="caution">
    <text evidence="1">The sequence shown here is derived from an EMBL/GenBank/DDBJ whole genome shotgun (WGS) entry which is preliminary data.</text>
</comment>
<name>A0A1B8B2J0_FUSPO</name>
<organism evidence="1 2">
    <name type="scientific">Fusarium poae</name>
    <dbReference type="NCBI Taxonomy" id="36050"/>
    <lineage>
        <taxon>Eukaryota</taxon>
        <taxon>Fungi</taxon>
        <taxon>Dikarya</taxon>
        <taxon>Ascomycota</taxon>
        <taxon>Pezizomycotina</taxon>
        <taxon>Sordariomycetes</taxon>
        <taxon>Hypocreomycetidae</taxon>
        <taxon>Hypocreales</taxon>
        <taxon>Nectriaceae</taxon>
        <taxon>Fusarium</taxon>
    </lineage>
</organism>
<gene>
    <name evidence="1" type="ORF">FPOA_00867</name>
</gene>
<sequence length="206" mass="24052">MANGNDTQGQSGLDNQTQLKLRFQIQQIQYIPWYSTYRIELTTQTSHKLWCCVLYHARAVTPDEHYLERRIRTYPSRTIAINRPVRFHHCQFRLDCLEARVFRAACLVYYFRIPLSSPQRRFFSILEDCSWETLTRCFHSISGIVSSSQRALPISPTCAEPLSRSRFQTTPFQIPFLSLPPLSVKLHAPGFFLPATNTLFIFLHVH</sequence>